<dbReference type="EMBL" id="JAJSOF020000031">
    <property type="protein sequence ID" value="KAJ4431448.1"/>
    <property type="molecule type" value="Genomic_DNA"/>
</dbReference>
<feature type="compositionally biased region" description="Basic residues" evidence="1">
    <location>
        <begin position="18"/>
        <end position="34"/>
    </location>
</feature>
<reference evidence="2 3" key="1">
    <citation type="journal article" date="2022" name="Allergy">
        <title>Genome assembly and annotation of Periplaneta americana reveal a comprehensive cockroach allergen profile.</title>
        <authorList>
            <person name="Wang L."/>
            <person name="Xiong Q."/>
            <person name="Saelim N."/>
            <person name="Wang L."/>
            <person name="Nong W."/>
            <person name="Wan A.T."/>
            <person name="Shi M."/>
            <person name="Liu X."/>
            <person name="Cao Q."/>
            <person name="Hui J.H.L."/>
            <person name="Sookrung N."/>
            <person name="Leung T.F."/>
            <person name="Tungtrongchitr A."/>
            <person name="Tsui S.K.W."/>
        </authorList>
    </citation>
    <scope>NUCLEOTIDE SEQUENCE [LARGE SCALE GENOMIC DNA]</scope>
    <source>
        <strain evidence="2">PWHHKU_190912</strain>
    </source>
</reference>
<evidence type="ECO:0000313" key="3">
    <source>
        <dbReference type="Proteomes" id="UP001148838"/>
    </source>
</evidence>
<dbReference type="Proteomes" id="UP001148838">
    <property type="component" value="Unassembled WGS sequence"/>
</dbReference>
<sequence length="69" mass="7532">MAGLCEGGNEPPGSLNASKKKSQLPASPRRRKPNGRALVQVGYSTPHRELNPGYCMEDDDDDDDDDDDE</sequence>
<feature type="region of interest" description="Disordered" evidence="1">
    <location>
        <begin position="1"/>
        <end position="69"/>
    </location>
</feature>
<protein>
    <submittedName>
        <fullName evidence="2">Uncharacterized protein</fullName>
    </submittedName>
</protein>
<name>A0ABQ8SBT8_PERAM</name>
<accession>A0ABQ8SBT8</accession>
<evidence type="ECO:0000313" key="2">
    <source>
        <dbReference type="EMBL" id="KAJ4431448.1"/>
    </source>
</evidence>
<keyword evidence="3" id="KW-1185">Reference proteome</keyword>
<feature type="compositionally biased region" description="Acidic residues" evidence="1">
    <location>
        <begin position="56"/>
        <end position="69"/>
    </location>
</feature>
<proteinExistence type="predicted"/>
<comment type="caution">
    <text evidence="2">The sequence shown here is derived from an EMBL/GenBank/DDBJ whole genome shotgun (WGS) entry which is preliminary data.</text>
</comment>
<gene>
    <name evidence="2" type="ORF">ANN_20046</name>
</gene>
<organism evidence="2 3">
    <name type="scientific">Periplaneta americana</name>
    <name type="common">American cockroach</name>
    <name type="synonym">Blatta americana</name>
    <dbReference type="NCBI Taxonomy" id="6978"/>
    <lineage>
        <taxon>Eukaryota</taxon>
        <taxon>Metazoa</taxon>
        <taxon>Ecdysozoa</taxon>
        <taxon>Arthropoda</taxon>
        <taxon>Hexapoda</taxon>
        <taxon>Insecta</taxon>
        <taxon>Pterygota</taxon>
        <taxon>Neoptera</taxon>
        <taxon>Polyneoptera</taxon>
        <taxon>Dictyoptera</taxon>
        <taxon>Blattodea</taxon>
        <taxon>Blattoidea</taxon>
        <taxon>Blattidae</taxon>
        <taxon>Blattinae</taxon>
        <taxon>Periplaneta</taxon>
    </lineage>
</organism>
<evidence type="ECO:0000256" key="1">
    <source>
        <dbReference type="SAM" id="MobiDB-lite"/>
    </source>
</evidence>